<dbReference type="EMBL" id="KZ857380">
    <property type="protein sequence ID" value="RDX56472.1"/>
    <property type="molecule type" value="Genomic_DNA"/>
</dbReference>
<evidence type="ECO:0000313" key="1">
    <source>
        <dbReference type="EMBL" id="RDX56472.1"/>
    </source>
</evidence>
<gene>
    <name evidence="1" type="ORF">OH76DRAFT_1395591</name>
</gene>
<dbReference type="InterPro" id="IPR015943">
    <property type="entry name" value="WD40/YVTN_repeat-like_dom_sf"/>
</dbReference>
<dbReference type="AlphaFoldDB" id="A0A371DV98"/>
<dbReference type="STRING" id="139420.A0A371DV98"/>
<evidence type="ECO:0000313" key="2">
    <source>
        <dbReference type="Proteomes" id="UP000256964"/>
    </source>
</evidence>
<dbReference type="Proteomes" id="UP000256964">
    <property type="component" value="Unassembled WGS sequence"/>
</dbReference>
<dbReference type="InterPro" id="IPR036322">
    <property type="entry name" value="WD40_repeat_dom_sf"/>
</dbReference>
<dbReference type="SUPFAM" id="SSF50978">
    <property type="entry name" value="WD40 repeat-like"/>
    <property type="match status" value="1"/>
</dbReference>
<name>A0A371DV98_9APHY</name>
<protein>
    <submittedName>
        <fullName evidence="1">WD40 repeat-like protein</fullName>
    </submittedName>
</protein>
<dbReference type="Gene3D" id="2.130.10.10">
    <property type="entry name" value="YVTN repeat-like/Quinoprotein amine dehydrogenase"/>
    <property type="match status" value="1"/>
</dbReference>
<dbReference type="InterPro" id="IPR042453">
    <property type="entry name" value="WDR53"/>
</dbReference>
<accession>A0A371DV98</accession>
<organism evidence="1 2">
    <name type="scientific">Lentinus brumalis</name>
    <dbReference type="NCBI Taxonomy" id="2498619"/>
    <lineage>
        <taxon>Eukaryota</taxon>
        <taxon>Fungi</taxon>
        <taxon>Dikarya</taxon>
        <taxon>Basidiomycota</taxon>
        <taxon>Agaricomycotina</taxon>
        <taxon>Agaricomycetes</taxon>
        <taxon>Polyporales</taxon>
        <taxon>Polyporaceae</taxon>
        <taxon>Lentinus</taxon>
    </lineage>
</organism>
<reference evidence="1 2" key="1">
    <citation type="journal article" date="2018" name="Biotechnol. Biofuels">
        <title>Integrative visual omics of the white-rot fungus Polyporus brumalis exposes the biotechnological potential of its oxidative enzymes for delignifying raw plant biomass.</title>
        <authorList>
            <person name="Miyauchi S."/>
            <person name="Rancon A."/>
            <person name="Drula E."/>
            <person name="Hage H."/>
            <person name="Chaduli D."/>
            <person name="Favel A."/>
            <person name="Grisel S."/>
            <person name="Henrissat B."/>
            <person name="Herpoel-Gimbert I."/>
            <person name="Ruiz-Duenas F.J."/>
            <person name="Chevret D."/>
            <person name="Hainaut M."/>
            <person name="Lin J."/>
            <person name="Wang M."/>
            <person name="Pangilinan J."/>
            <person name="Lipzen A."/>
            <person name="Lesage-Meessen L."/>
            <person name="Navarro D."/>
            <person name="Riley R."/>
            <person name="Grigoriev I.V."/>
            <person name="Zhou S."/>
            <person name="Raouche S."/>
            <person name="Rosso M.N."/>
        </authorList>
    </citation>
    <scope>NUCLEOTIDE SEQUENCE [LARGE SCALE GENOMIC DNA]</scope>
    <source>
        <strain evidence="1 2">BRFM 1820</strain>
    </source>
</reference>
<dbReference type="InterPro" id="IPR001680">
    <property type="entry name" value="WD40_rpt"/>
</dbReference>
<dbReference type="PANTHER" id="PTHR44666:SF1">
    <property type="entry name" value="WD REPEAT-CONTAINING PROTEIN 53"/>
    <property type="match status" value="1"/>
</dbReference>
<proteinExistence type="predicted"/>
<keyword evidence="2" id="KW-1185">Reference proteome</keyword>
<dbReference type="Pfam" id="PF00400">
    <property type="entry name" value="WD40"/>
    <property type="match status" value="1"/>
</dbReference>
<sequence>MSTAPEATISIPSPVSALSLGPNDTLCVGSEDGSVRWYNLPSTKVIKAAKLLGAEIASIAWQLSKKNEPVAIWVASGRQAICMPADLQKIIATVDDASASVELGQDEDDVLNELSISENGKQLAFTSDSGCVGIVDLSSHAITRMKSRHNTVCGSVKFIPDRPSELVSGGYDSALLHFDTAQGTILSRLDISAPPPSEGISLSPPFVLSVTVNPAGLVAASTADGRVWVGGGGEKRPISKKKRSRKWEGLREDEGFWLQVADGPVVSSTFSDSGRLFTCSLLGVITEYKVKRGEDETLQATKGWSVVAPTLEKVNAMAASQSRVVVGGFDKDGKGIVQIFQAT</sequence>
<dbReference type="OrthoDB" id="2161379at2759"/>
<dbReference type="SMART" id="SM00320">
    <property type="entry name" value="WD40"/>
    <property type="match status" value="3"/>
</dbReference>
<dbReference type="PANTHER" id="PTHR44666">
    <property type="entry name" value="WD REPEAT-CONTAINING PROTEIN 53"/>
    <property type="match status" value="1"/>
</dbReference>